<dbReference type="Proteomes" id="UP000294614">
    <property type="component" value="Unassembled WGS sequence"/>
</dbReference>
<dbReference type="SMART" id="SM00388">
    <property type="entry name" value="HisKA"/>
    <property type="match status" value="1"/>
</dbReference>
<accession>A0A4R1K5W9</accession>
<sequence>MSKKILVVEDEAIIGLDIATRLERSGYTVIGLAVDDEEVHSILARDTPDLILMDISLKSSVDGIELVSELHRTRKYPVVYITSYSDSATISRSMTTSPYGYIIKPFTSQSLLATVSLSFTRIELEKSAFEKTELIENVLENTSDGIAVVDKDYNITMVNRTFCTITGMKECAAGVNIRDVLGGYDHSMGSSVICLDNGSDRKTAVMGVSRFMEGSIVTLTDITQTEIFRNELYIAEEKFTSVFRKKFIPAVITSRNSLMIKDCNEALQKLYGMAAQAEGLPLSFLTGQEVMDRLTELSAEHSYFELSRVTQVSRAGREFIADFRGNIISEGENAFILLDIEDVSEKVRLENIEKELKIRMIQTNKMAALGTLVSGVAHELNNPNNFIMFNTSIIRDYLNDMISLLDSFSEPGRELMVGNTPYEEAKCDIVQLLEGVHKGSERIRDIVHDLKSFVRQETSAAHKPLSIAEPLKSAIHILTHKINKTTDHFSVEIAEELPAVNGNGQKLEQVFMNIIMNALEATVGRHLPVSVRCFTQEGFVVTEIADSGVGIREEDIQRITEPFFTTKQAEGGTGLGLAIVYSIVQDHKGRLEVTSERNAGTTVRILVPAGDA</sequence>
<evidence type="ECO:0000313" key="9">
    <source>
        <dbReference type="Proteomes" id="UP000294614"/>
    </source>
</evidence>
<dbReference type="InterPro" id="IPR035965">
    <property type="entry name" value="PAS-like_dom_sf"/>
</dbReference>
<dbReference type="PANTHER" id="PTHR43065:SF42">
    <property type="entry name" value="TWO-COMPONENT SENSOR PPRA"/>
    <property type="match status" value="1"/>
</dbReference>
<reference evidence="8 9" key="1">
    <citation type="submission" date="2019-03" db="EMBL/GenBank/DDBJ databases">
        <title>Genomic Encyclopedia of Type Strains, Phase IV (KMG-IV): sequencing the most valuable type-strain genomes for metagenomic binning, comparative biology and taxonomic classification.</title>
        <authorList>
            <person name="Goeker M."/>
        </authorList>
    </citation>
    <scope>NUCLEOTIDE SEQUENCE [LARGE SCALE GENOMIC DNA]</scope>
    <source>
        <strain evidence="8 9">DSM 24984</strain>
    </source>
</reference>
<dbReference type="PROSITE" id="PS50110">
    <property type="entry name" value="RESPONSE_REGULATORY"/>
    <property type="match status" value="1"/>
</dbReference>
<evidence type="ECO:0000259" key="7">
    <source>
        <dbReference type="PROSITE" id="PS50112"/>
    </source>
</evidence>
<dbReference type="Pfam" id="PF13188">
    <property type="entry name" value="PAS_8"/>
    <property type="match status" value="1"/>
</dbReference>
<dbReference type="OrthoDB" id="9769169at2"/>
<dbReference type="SMART" id="SM00448">
    <property type="entry name" value="REC"/>
    <property type="match status" value="1"/>
</dbReference>
<dbReference type="AlphaFoldDB" id="A0A4R1K5W9"/>
<evidence type="ECO:0000256" key="1">
    <source>
        <dbReference type="ARBA" id="ARBA00000085"/>
    </source>
</evidence>
<dbReference type="Gene3D" id="3.40.50.2300">
    <property type="match status" value="1"/>
</dbReference>
<evidence type="ECO:0000313" key="8">
    <source>
        <dbReference type="EMBL" id="TCK59357.1"/>
    </source>
</evidence>
<dbReference type="PROSITE" id="PS50109">
    <property type="entry name" value="HIS_KIN"/>
    <property type="match status" value="1"/>
</dbReference>
<name>A0A4R1K5W9_9BACT</name>
<evidence type="ECO:0000259" key="5">
    <source>
        <dbReference type="PROSITE" id="PS50109"/>
    </source>
</evidence>
<dbReference type="SUPFAM" id="SSF55874">
    <property type="entry name" value="ATPase domain of HSP90 chaperone/DNA topoisomerase II/histidine kinase"/>
    <property type="match status" value="1"/>
</dbReference>
<organism evidence="8 9">
    <name type="scientific">Seleniivibrio woodruffii</name>
    <dbReference type="NCBI Taxonomy" id="1078050"/>
    <lineage>
        <taxon>Bacteria</taxon>
        <taxon>Pseudomonadati</taxon>
        <taxon>Deferribacterota</taxon>
        <taxon>Deferribacteres</taxon>
        <taxon>Deferribacterales</taxon>
        <taxon>Geovibrionaceae</taxon>
        <taxon>Seleniivibrio</taxon>
    </lineage>
</organism>
<dbReference type="EMBL" id="SMGG01000006">
    <property type="protein sequence ID" value="TCK59357.1"/>
    <property type="molecule type" value="Genomic_DNA"/>
</dbReference>
<evidence type="ECO:0000256" key="3">
    <source>
        <dbReference type="ARBA" id="ARBA00022553"/>
    </source>
</evidence>
<dbReference type="NCBIfam" id="TIGR00229">
    <property type="entry name" value="sensory_box"/>
    <property type="match status" value="1"/>
</dbReference>
<dbReference type="Pfam" id="PF00072">
    <property type="entry name" value="Response_reg"/>
    <property type="match status" value="1"/>
</dbReference>
<feature type="domain" description="Histidine kinase" evidence="5">
    <location>
        <begin position="375"/>
        <end position="611"/>
    </location>
</feature>
<keyword evidence="9" id="KW-1185">Reference proteome</keyword>
<proteinExistence type="predicted"/>
<dbReference type="Gene3D" id="1.10.287.130">
    <property type="match status" value="1"/>
</dbReference>
<dbReference type="PRINTS" id="PR00344">
    <property type="entry name" value="BCTRLSENSOR"/>
</dbReference>
<dbReference type="InterPro" id="IPR011006">
    <property type="entry name" value="CheY-like_superfamily"/>
</dbReference>
<feature type="modified residue" description="4-aspartylphosphate" evidence="4">
    <location>
        <position position="54"/>
    </location>
</feature>
<feature type="domain" description="PAS" evidence="7">
    <location>
        <begin position="131"/>
        <end position="168"/>
    </location>
</feature>
<gene>
    <name evidence="8" type="ORF">C8D98_2290</name>
</gene>
<dbReference type="Gene3D" id="3.30.450.20">
    <property type="entry name" value="PAS domain"/>
    <property type="match status" value="1"/>
</dbReference>
<dbReference type="PANTHER" id="PTHR43065">
    <property type="entry name" value="SENSOR HISTIDINE KINASE"/>
    <property type="match status" value="1"/>
</dbReference>
<dbReference type="EC" id="2.7.13.3" evidence="2"/>
<dbReference type="Pfam" id="PF02518">
    <property type="entry name" value="HATPase_c"/>
    <property type="match status" value="1"/>
</dbReference>
<evidence type="ECO:0000256" key="2">
    <source>
        <dbReference type="ARBA" id="ARBA00012438"/>
    </source>
</evidence>
<dbReference type="InterPro" id="IPR036097">
    <property type="entry name" value="HisK_dim/P_sf"/>
</dbReference>
<dbReference type="InterPro" id="IPR036890">
    <property type="entry name" value="HATPase_C_sf"/>
</dbReference>
<dbReference type="InterPro" id="IPR005467">
    <property type="entry name" value="His_kinase_dom"/>
</dbReference>
<dbReference type="CDD" id="cd00082">
    <property type="entry name" value="HisKA"/>
    <property type="match status" value="1"/>
</dbReference>
<dbReference type="InterPro" id="IPR004358">
    <property type="entry name" value="Sig_transdc_His_kin-like_C"/>
</dbReference>
<evidence type="ECO:0000256" key="4">
    <source>
        <dbReference type="PROSITE-ProRule" id="PRU00169"/>
    </source>
</evidence>
<dbReference type="SMART" id="SM00387">
    <property type="entry name" value="HATPase_c"/>
    <property type="match status" value="1"/>
</dbReference>
<dbReference type="InterPro" id="IPR003594">
    <property type="entry name" value="HATPase_dom"/>
</dbReference>
<dbReference type="GO" id="GO:0000155">
    <property type="term" value="F:phosphorelay sensor kinase activity"/>
    <property type="evidence" value="ECO:0007669"/>
    <property type="project" value="InterPro"/>
</dbReference>
<comment type="caution">
    <text evidence="8">The sequence shown here is derived from an EMBL/GenBank/DDBJ whole genome shotgun (WGS) entry which is preliminary data.</text>
</comment>
<dbReference type="InterPro" id="IPR000014">
    <property type="entry name" value="PAS"/>
</dbReference>
<dbReference type="PROSITE" id="PS50112">
    <property type="entry name" value="PAS"/>
    <property type="match status" value="1"/>
</dbReference>
<dbReference type="Pfam" id="PF13426">
    <property type="entry name" value="PAS_9"/>
    <property type="match status" value="1"/>
</dbReference>
<dbReference type="RefSeq" id="WP_132874268.1">
    <property type="nucleotide sequence ID" value="NZ_SMGG01000006.1"/>
</dbReference>
<dbReference type="Gene3D" id="3.30.565.10">
    <property type="entry name" value="Histidine kinase-like ATPase, C-terminal domain"/>
    <property type="match status" value="1"/>
</dbReference>
<dbReference type="SUPFAM" id="SSF55785">
    <property type="entry name" value="PYP-like sensor domain (PAS domain)"/>
    <property type="match status" value="1"/>
</dbReference>
<comment type="catalytic activity">
    <reaction evidence="1">
        <text>ATP + protein L-histidine = ADP + protein N-phospho-L-histidine.</text>
        <dbReference type="EC" id="2.7.13.3"/>
    </reaction>
</comment>
<evidence type="ECO:0000259" key="6">
    <source>
        <dbReference type="PROSITE" id="PS50110"/>
    </source>
</evidence>
<dbReference type="SUPFAM" id="SSF52172">
    <property type="entry name" value="CheY-like"/>
    <property type="match status" value="1"/>
</dbReference>
<dbReference type="CDD" id="cd17534">
    <property type="entry name" value="REC_DC-like"/>
    <property type="match status" value="1"/>
</dbReference>
<dbReference type="SUPFAM" id="SSF47384">
    <property type="entry name" value="Homodimeric domain of signal transducing histidine kinase"/>
    <property type="match status" value="1"/>
</dbReference>
<keyword evidence="3 4" id="KW-0597">Phosphoprotein</keyword>
<feature type="domain" description="Response regulatory" evidence="6">
    <location>
        <begin position="4"/>
        <end position="119"/>
    </location>
</feature>
<dbReference type="InterPro" id="IPR001789">
    <property type="entry name" value="Sig_transdc_resp-reg_receiver"/>
</dbReference>
<dbReference type="InterPro" id="IPR003661">
    <property type="entry name" value="HisK_dim/P_dom"/>
</dbReference>
<protein>
    <recommendedName>
        <fullName evidence="2">histidine kinase</fullName>
        <ecNumber evidence="2">2.7.13.3</ecNumber>
    </recommendedName>
</protein>